<dbReference type="InterPro" id="IPR041657">
    <property type="entry name" value="HTH_17"/>
</dbReference>
<sequence length="68" mass="8000">MATDTPKTTTRELLDIKQVAERIGMSATTIYHKRRTHKDEVPPAIRIGRKLFWRPKDVDQWIDNRPTV</sequence>
<organism evidence="2 3">
    <name type="scientific">Bifidobacterium animalis subsp. lactis CNCM I-2494</name>
    <dbReference type="NCBI Taxonomy" id="1042403"/>
    <lineage>
        <taxon>Bacteria</taxon>
        <taxon>Bacillati</taxon>
        <taxon>Actinomycetota</taxon>
        <taxon>Actinomycetes</taxon>
        <taxon>Bifidobacteriales</taxon>
        <taxon>Bifidobacteriaceae</taxon>
        <taxon>Bifidobacterium</taxon>
    </lineage>
</organism>
<feature type="domain" description="Helix-turn-helix" evidence="1">
    <location>
        <begin position="13"/>
        <end position="65"/>
    </location>
</feature>
<evidence type="ECO:0000313" key="3">
    <source>
        <dbReference type="Proteomes" id="UP000008394"/>
    </source>
</evidence>
<dbReference type="Pfam" id="PF12728">
    <property type="entry name" value="HTH_17"/>
    <property type="match status" value="1"/>
</dbReference>
<dbReference type="SUPFAM" id="SSF46955">
    <property type="entry name" value="Putative DNA-binding domain"/>
    <property type="match status" value="1"/>
</dbReference>
<dbReference type="AlphaFoldDB" id="A0A806FHV2"/>
<dbReference type="KEGG" id="bnm:BALAC2494_00060"/>
<dbReference type="Gene3D" id="1.10.238.160">
    <property type="match status" value="1"/>
</dbReference>
<name>A0A806FHV2_BIFAN</name>
<dbReference type="Proteomes" id="UP000008394">
    <property type="component" value="Chromosome"/>
</dbReference>
<proteinExistence type="predicted"/>
<evidence type="ECO:0000313" key="2">
    <source>
        <dbReference type="EMBL" id="AEK30645.1"/>
    </source>
</evidence>
<dbReference type="InterPro" id="IPR009061">
    <property type="entry name" value="DNA-bd_dom_put_sf"/>
</dbReference>
<reference evidence="2 3" key="1">
    <citation type="journal article" date="2011" name="J. Bacteriol.">
        <title>Genome Sequence of the Probiotic Strain Bifidobacterium animalis subsp. lactis CNCM I-2494.</title>
        <authorList>
            <person name="Chervaux C."/>
            <person name="Grimaldi C."/>
            <person name="Bolotin A."/>
            <person name="Quinquis B."/>
            <person name="Legrain-Raspaud S."/>
            <person name="van Hylckama Vlieg J.E."/>
            <person name="Denariaz G."/>
            <person name="Smokvina T."/>
        </authorList>
    </citation>
    <scope>NUCLEOTIDE SEQUENCE [LARGE SCALE GENOMIC DNA]</scope>
    <source>
        <strain evidence="2 3">CNCM I-2494</strain>
    </source>
</reference>
<gene>
    <name evidence="2" type="ORF">BALAC2494_00060</name>
</gene>
<accession>A0A806FHV2</accession>
<protein>
    <submittedName>
        <fullName evidence="2">Phage regulatory protein</fullName>
    </submittedName>
</protein>
<evidence type="ECO:0000259" key="1">
    <source>
        <dbReference type="Pfam" id="PF12728"/>
    </source>
</evidence>
<dbReference type="GeneID" id="29696556"/>
<dbReference type="EMBL" id="CP002915">
    <property type="protein sequence ID" value="AEK30645.1"/>
    <property type="molecule type" value="Genomic_DNA"/>
</dbReference>
<dbReference type="RefSeq" id="WP_004218671.1">
    <property type="nucleotide sequence ID" value="NC_017215.1"/>
</dbReference>